<feature type="transmembrane region" description="Helical" evidence="1">
    <location>
        <begin position="33"/>
        <end position="53"/>
    </location>
</feature>
<sequence length="62" mass="7326">MTDDDERRDKDGDDYYELRRREYGAMTNDDKRWIALLLGPSLNSLGLLLFSFVDYRTGSEFL</sequence>
<accession>A0A9I9DL23</accession>
<evidence type="ECO:0000313" key="2">
    <source>
        <dbReference type="EnsemblPlants" id="MELO3C019662.2.1"/>
    </source>
</evidence>
<dbReference type="AlphaFoldDB" id="A0A9I9DL23"/>
<dbReference type="Gramene" id="MELO3C019662.2.1">
    <property type="protein sequence ID" value="MELO3C019662.2.1"/>
    <property type="gene ID" value="MELO3C019662.2"/>
</dbReference>
<keyword evidence="1" id="KW-0812">Transmembrane</keyword>
<evidence type="ECO:0000256" key="1">
    <source>
        <dbReference type="SAM" id="Phobius"/>
    </source>
</evidence>
<keyword evidence="1" id="KW-0472">Membrane</keyword>
<name>A0A9I9DL23_CUCME</name>
<keyword evidence="1" id="KW-1133">Transmembrane helix</keyword>
<organism evidence="2">
    <name type="scientific">Cucumis melo</name>
    <name type="common">Muskmelon</name>
    <dbReference type="NCBI Taxonomy" id="3656"/>
    <lineage>
        <taxon>Eukaryota</taxon>
        <taxon>Viridiplantae</taxon>
        <taxon>Streptophyta</taxon>
        <taxon>Embryophyta</taxon>
        <taxon>Tracheophyta</taxon>
        <taxon>Spermatophyta</taxon>
        <taxon>Magnoliopsida</taxon>
        <taxon>eudicotyledons</taxon>
        <taxon>Gunneridae</taxon>
        <taxon>Pentapetalae</taxon>
        <taxon>rosids</taxon>
        <taxon>fabids</taxon>
        <taxon>Cucurbitales</taxon>
        <taxon>Cucurbitaceae</taxon>
        <taxon>Benincaseae</taxon>
        <taxon>Cucumis</taxon>
    </lineage>
</organism>
<proteinExistence type="predicted"/>
<dbReference type="EnsemblPlants" id="MELO3C019662.2.1">
    <property type="protein sequence ID" value="MELO3C019662.2.1"/>
    <property type="gene ID" value="MELO3C019662.2"/>
</dbReference>
<reference evidence="2" key="1">
    <citation type="submission" date="2023-03" db="UniProtKB">
        <authorList>
            <consortium name="EnsemblPlants"/>
        </authorList>
    </citation>
    <scope>IDENTIFICATION</scope>
</reference>
<protein>
    <submittedName>
        <fullName evidence="2">Uncharacterized protein</fullName>
    </submittedName>
</protein>